<evidence type="ECO:0000259" key="1">
    <source>
        <dbReference type="Pfam" id="PF19187"/>
    </source>
</evidence>
<comment type="caution">
    <text evidence="2">The sequence shown here is derived from an EMBL/GenBank/DDBJ whole genome shotgun (WGS) entry which is preliminary data.</text>
</comment>
<sequence length="41" mass="4663">MSESATERLSRLLAMVPWLLSHQGVPVAQAAREFGVPERRW</sequence>
<accession>A0ABQ6JP45</accession>
<reference evidence="3" key="1">
    <citation type="journal article" date="2019" name="Int. J. Syst. Evol. Microbiol.">
        <title>The Global Catalogue of Microorganisms (GCM) 10K type strain sequencing project: providing services to taxonomists for standard genome sequencing and annotation.</title>
        <authorList>
            <consortium name="The Broad Institute Genomics Platform"/>
            <consortium name="The Broad Institute Genome Sequencing Center for Infectious Disease"/>
            <person name="Wu L."/>
            <person name="Ma J."/>
        </authorList>
    </citation>
    <scope>NUCLEOTIDE SEQUENCE [LARGE SCALE GENOMIC DNA]</scope>
    <source>
        <strain evidence="3">NBRC 108730</strain>
    </source>
</reference>
<proteinExistence type="predicted"/>
<evidence type="ECO:0000313" key="2">
    <source>
        <dbReference type="EMBL" id="GMA89356.1"/>
    </source>
</evidence>
<dbReference type="EMBL" id="BSUZ01000001">
    <property type="protein sequence ID" value="GMA89356.1"/>
    <property type="molecule type" value="Genomic_DNA"/>
</dbReference>
<dbReference type="Proteomes" id="UP001157017">
    <property type="component" value="Unassembled WGS sequence"/>
</dbReference>
<feature type="domain" description="PafC HTH" evidence="1">
    <location>
        <begin position="7"/>
        <end position="40"/>
    </location>
</feature>
<dbReference type="Pfam" id="PF19187">
    <property type="entry name" value="HTH_PafC"/>
    <property type="match status" value="1"/>
</dbReference>
<keyword evidence="3" id="KW-1185">Reference proteome</keyword>
<protein>
    <recommendedName>
        <fullName evidence="1">PafC HTH domain-containing protein</fullName>
    </recommendedName>
</protein>
<name>A0ABQ6JP45_9ACTN</name>
<organism evidence="2 3">
    <name type="scientific">Angustibacter aerolatus</name>
    <dbReference type="NCBI Taxonomy" id="1162965"/>
    <lineage>
        <taxon>Bacteria</taxon>
        <taxon>Bacillati</taxon>
        <taxon>Actinomycetota</taxon>
        <taxon>Actinomycetes</taxon>
        <taxon>Kineosporiales</taxon>
        <taxon>Kineosporiaceae</taxon>
    </lineage>
</organism>
<gene>
    <name evidence="2" type="ORF">GCM10025868_46060</name>
</gene>
<dbReference type="InterPro" id="IPR043839">
    <property type="entry name" value="PafC_HTH"/>
</dbReference>
<evidence type="ECO:0000313" key="3">
    <source>
        <dbReference type="Proteomes" id="UP001157017"/>
    </source>
</evidence>